<gene>
    <name evidence="1" type="ORF">SMRZ_LOCUS22914</name>
</gene>
<dbReference type="EMBL" id="UZAI01019412">
    <property type="protein sequence ID" value="VDP45139.1"/>
    <property type="molecule type" value="Genomic_DNA"/>
</dbReference>
<sequence>MRKLYDMTKKLSGNRRKPERLVKSKEGEVFTNNDEQRNRWVEHFKELLNRPALHNIKAARTDYPIDVDLPTIEEISMAIKQIKSGKAAGLNNVPAETMKADIMKTSTSDGKRVIQWTSRMQLDDLDFADDLTIISQTQNADVKALVGKAMAVYIYS</sequence>
<proteinExistence type="predicted"/>
<reference evidence="1 2" key="1">
    <citation type="submission" date="2018-11" db="EMBL/GenBank/DDBJ databases">
        <authorList>
            <consortium name="Pathogen Informatics"/>
        </authorList>
    </citation>
    <scope>NUCLEOTIDE SEQUENCE [LARGE SCALE GENOMIC DNA]</scope>
    <source>
        <strain evidence="1 2">Zambia</strain>
    </source>
</reference>
<protein>
    <submittedName>
        <fullName evidence="1">Uncharacterized protein</fullName>
    </submittedName>
</protein>
<keyword evidence="2" id="KW-1185">Reference proteome</keyword>
<organism evidence="1 2">
    <name type="scientific">Schistosoma margrebowiei</name>
    <dbReference type="NCBI Taxonomy" id="48269"/>
    <lineage>
        <taxon>Eukaryota</taxon>
        <taxon>Metazoa</taxon>
        <taxon>Spiralia</taxon>
        <taxon>Lophotrochozoa</taxon>
        <taxon>Platyhelminthes</taxon>
        <taxon>Trematoda</taxon>
        <taxon>Digenea</taxon>
        <taxon>Strigeidida</taxon>
        <taxon>Schistosomatoidea</taxon>
        <taxon>Schistosomatidae</taxon>
        <taxon>Schistosoma</taxon>
    </lineage>
</organism>
<dbReference type="AlphaFoldDB" id="A0A183N3N9"/>
<dbReference type="Proteomes" id="UP000277204">
    <property type="component" value="Unassembled WGS sequence"/>
</dbReference>
<evidence type="ECO:0000313" key="2">
    <source>
        <dbReference type="Proteomes" id="UP000277204"/>
    </source>
</evidence>
<name>A0A183N3N9_9TREM</name>
<evidence type="ECO:0000313" key="1">
    <source>
        <dbReference type="EMBL" id="VDP45139.1"/>
    </source>
</evidence>
<accession>A0A183N3N9</accession>